<dbReference type="AlphaFoldDB" id="A0A1F5RC70"/>
<gene>
    <name evidence="2" type="ORF">A2024_03295</name>
</gene>
<dbReference type="Proteomes" id="UP000177230">
    <property type="component" value="Unassembled WGS sequence"/>
</dbReference>
<keyword evidence="1" id="KW-0812">Transmembrane</keyword>
<comment type="caution">
    <text evidence="2">The sequence shown here is derived from an EMBL/GenBank/DDBJ whole genome shotgun (WGS) entry which is preliminary data.</text>
</comment>
<evidence type="ECO:0000313" key="2">
    <source>
        <dbReference type="EMBL" id="OGF12027.1"/>
    </source>
</evidence>
<reference evidence="2 3" key="1">
    <citation type="journal article" date="2016" name="Nat. Commun.">
        <title>Thousands of microbial genomes shed light on interconnected biogeochemical processes in an aquifer system.</title>
        <authorList>
            <person name="Anantharaman K."/>
            <person name="Brown C.T."/>
            <person name="Hug L.A."/>
            <person name="Sharon I."/>
            <person name="Castelle C.J."/>
            <person name="Probst A.J."/>
            <person name="Thomas B.C."/>
            <person name="Singh A."/>
            <person name="Wilkins M.J."/>
            <person name="Karaoz U."/>
            <person name="Brodie E.L."/>
            <person name="Williams K.H."/>
            <person name="Hubbard S.S."/>
            <person name="Banfield J.F."/>
        </authorList>
    </citation>
    <scope>NUCLEOTIDE SEQUENCE [LARGE SCALE GENOMIC DNA]</scope>
</reference>
<protein>
    <recommendedName>
        <fullName evidence="4">DUF4013 domain-containing protein</fullName>
    </recommendedName>
</protein>
<feature type="transmembrane region" description="Helical" evidence="1">
    <location>
        <begin position="88"/>
        <end position="109"/>
    </location>
</feature>
<organism evidence="2 3">
    <name type="scientific">Candidatus Edwardsbacteria bacterium GWF2_54_11</name>
    <dbReference type="NCBI Taxonomy" id="1817851"/>
    <lineage>
        <taxon>Bacteria</taxon>
        <taxon>Candidatus Edwardsiibacteriota</taxon>
    </lineage>
</organism>
<feature type="transmembrane region" description="Helical" evidence="1">
    <location>
        <begin position="200"/>
        <end position="221"/>
    </location>
</feature>
<sequence length="235" mass="26317">MFLKSSFIPAKRQLLLLSVGALALSAWQIAQTLFKIFPGALPPAGLPVYLIAGLAGFAVLVALPGHFIRTIRSAGQGKDLAFNWGELADVQSAILAPVFKFLLIIFWSFLPVEMYLVLLAKDHGGLSPLAMIVLLILSFIYFPMALLMTAVTGKLMPSLLPSNVIEPIFKTLKQYILFLFLFWIVFLLPLFGLLLWPVPFIGPLAACFILLYLWSCGMRLLGRFYRKEKERLNWL</sequence>
<keyword evidence="1" id="KW-1133">Transmembrane helix</keyword>
<proteinExistence type="predicted"/>
<feature type="transmembrane region" description="Helical" evidence="1">
    <location>
        <begin position="48"/>
        <end position="68"/>
    </location>
</feature>
<keyword evidence="1" id="KW-0472">Membrane</keyword>
<evidence type="ECO:0000313" key="3">
    <source>
        <dbReference type="Proteomes" id="UP000177230"/>
    </source>
</evidence>
<evidence type="ECO:0008006" key="4">
    <source>
        <dbReference type="Google" id="ProtNLM"/>
    </source>
</evidence>
<evidence type="ECO:0000256" key="1">
    <source>
        <dbReference type="SAM" id="Phobius"/>
    </source>
</evidence>
<feature type="transmembrane region" description="Helical" evidence="1">
    <location>
        <begin position="129"/>
        <end position="153"/>
    </location>
</feature>
<feature type="transmembrane region" description="Helical" evidence="1">
    <location>
        <begin position="174"/>
        <end position="194"/>
    </location>
</feature>
<dbReference type="EMBL" id="MFFM01000034">
    <property type="protein sequence ID" value="OGF12027.1"/>
    <property type="molecule type" value="Genomic_DNA"/>
</dbReference>
<name>A0A1F5RC70_9BACT</name>
<accession>A0A1F5RC70</accession>